<accession>A0ACC0WCE5</accession>
<dbReference type="Proteomes" id="UP001163321">
    <property type="component" value="Chromosome 2"/>
</dbReference>
<evidence type="ECO:0000313" key="1">
    <source>
        <dbReference type="EMBL" id="KAI9916495.1"/>
    </source>
</evidence>
<protein>
    <submittedName>
        <fullName evidence="1">Uncharacterized protein</fullName>
    </submittedName>
</protein>
<evidence type="ECO:0000313" key="2">
    <source>
        <dbReference type="Proteomes" id="UP001163321"/>
    </source>
</evidence>
<proteinExistence type="predicted"/>
<comment type="caution">
    <text evidence="1">The sequence shown here is derived from an EMBL/GenBank/DDBJ whole genome shotgun (WGS) entry which is preliminary data.</text>
</comment>
<sequence>MSTPTSSAEPPSSSPTTSSAPPPSSQRHNGWERPYSRDQVISWLGHSVSALCFYLGAAGMYLTTESGEIHAVTLVGTGVHAVNALVLLTAWTSCETIDPAIETEGTSWWGVTLRGPRWDTTRYCALCRKAVPGLDHHCTWLQTCVGKSNYVQFFTVACTGTVQFVLQVVYACVCGSWLLSHRETTLGYVPTSALLVCFALSVPCMCMYFVLVGFHLWLMVLGYGTYEWMLRRREDTSRASKRRETRPRHPEAVEEATDKDKTRDTTLHIREEGPKDVHL</sequence>
<dbReference type="EMBL" id="CM047581">
    <property type="protein sequence ID" value="KAI9916495.1"/>
    <property type="molecule type" value="Genomic_DNA"/>
</dbReference>
<name>A0ACC0WCE5_9STRA</name>
<keyword evidence="2" id="KW-1185">Reference proteome</keyword>
<organism evidence="1 2">
    <name type="scientific">Peronosclerospora sorghi</name>
    <dbReference type="NCBI Taxonomy" id="230839"/>
    <lineage>
        <taxon>Eukaryota</taxon>
        <taxon>Sar</taxon>
        <taxon>Stramenopiles</taxon>
        <taxon>Oomycota</taxon>
        <taxon>Peronosporomycetes</taxon>
        <taxon>Peronosporales</taxon>
        <taxon>Peronosporaceae</taxon>
        <taxon>Peronosclerospora</taxon>
    </lineage>
</organism>
<reference evidence="1 2" key="1">
    <citation type="journal article" date="2022" name="bioRxiv">
        <title>The genome of the oomycete Peronosclerospora sorghi, a cosmopolitan pathogen of maize and sorghum, is inflated with dispersed pseudogenes.</title>
        <authorList>
            <person name="Fletcher K."/>
            <person name="Martin F."/>
            <person name="Isakeit T."/>
            <person name="Cavanaugh K."/>
            <person name="Magill C."/>
            <person name="Michelmore R."/>
        </authorList>
    </citation>
    <scope>NUCLEOTIDE SEQUENCE [LARGE SCALE GENOMIC DNA]</scope>
    <source>
        <strain evidence="1">P6</strain>
    </source>
</reference>
<gene>
    <name evidence="1" type="ORF">PsorP6_017988</name>
</gene>